<dbReference type="Gene3D" id="1.20.1720.10">
    <property type="entry name" value="Multidrug resistance protein D"/>
    <property type="match status" value="1"/>
</dbReference>
<protein>
    <submittedName>
        <fullName evidence="9">MFS transporter</fullName>
    </submittedName>
</protein>
<dbReference type="CDD" id="cd17321">
    <property type="entry name" value="MFS_MMR_MDR_like"/>
    <property type="match status" value="1"/>
</dbReference>
<feature type="transmembrane region" description="Helical" evidence="7">
    <location>
        <begin position="458"/>
        <end position="480"/>
    </location>
</feature>
<dbReference type="SUPFAM" id="SSF103473">
    <property type="entry name" value="MFS general substrate transporter"/>
    <property type="match status" value="1"/>
</dbReference>
<feature type="transmembrane region" description="Helical" evidence="7">
    <location>
        <begin position="492"/>
        <end position="521"/>
    </location>
</feature>
<organism evidence="9 10">
    <name type="scientific">Streptomyces smyrnaeus</name>
    <dbReference type="NCBI Taxonomy" id="1387713"/>
    <lineage>
        <taxon>Bacteria</taxon>
        <taxon>Bacillati</taxon>
        <taxon>Actinomycetota</taxon>
        <taxon>Actinomycetes</taxon>
        <taxon>Kitasatosporales</taxon>
        <taxon>Streptomycetaceae</taxon>
        <taxon>Streptomyces</taxon>
    </lineage>
</organism>
<feature type="transmembrane region" description="Helical" evidence="7">
    <location>
        <begin position="328"/>
        <end position="349"/>
    </location>
</feature>
<dbReference type="PROSITE" id="PS50850">
    <property type="entry name" value="MFS"/>
    <property type="match status" value="1"/>
</dbReference>
<comment type="subcellular location">
    <subcellularLocation>
        <location evidence="1">Cell membrane</location>
        <topology evidence="1">Multi-pass membrane protein</topology>
    </subcellularLocation>
</comment>
<evidence type="ECO:0000256" key="3">
    <source>
        <dbReference type="ARBA" id="ARBA00022989"/>
    </source>
</evidence>
<feature type="transmembrane region" description="Helical" evidence="7">
    <location>
        <begin position="97"/>
        <end position="117"/>
    </location>
</feature>
<feature type="transmembrane region" description="Helical" evidence="7">
    <location>
        <begin position="222"/>
        <end position="241"/>
    </location>
</feature>
<evidence type="ECO:0000256" key="6">
    <source>
        <dbReference type="SAM" id="MobiDB-lite"/>
    </source>
</evidence>
<comment type="caution">
    <text evidence="9">The sequence shown here is derived from an EMBL/GenBank/DDBJ whole genome shotgun (WGS) entry which is preliminary data.</text>
</comment>
<evidence type="ECO:0000313" key="9">
    <source>
        <dbReference type="EMBL" id="MBO8198646.1"/>
    </source>
</evidence>
<sequence length="531" mass="53996">MTFAPSSSASPRPAAGTPGTPGSPTPGSRTRGTGHPAVRYPSEEHATDSGTGTARPGPRPGWLLAIVLTGQFMALLDTFIVNVAASDLRADLHASGAGLQLVVAGYTIAYAVLLITGARLGALLGHSRVFLGGLALFTAASLACGLAAGTGQLIAFRLVQGAAGAAMLPQVLSLIQRTFTGLARTRALGAYAAVLGVGAAAGQLLGGVLVTADLFGLGWRPIFLINVPVGIALLCLGPWLMGVRGEARGGDEERRALDLPGLALLGAVLLLFTVPVVLGREQGWPLWGWISLALCAALVPAFGRYEVLLARRGGRPLISPLVLRAPGVPLAVVRIFCMMAGNAGFVLVLMLHLQSGLGKSALLAGLSMVPTAGLFAVVGTNWRRLPQSWHPRLSSAGFLIAAASFGWLGVLLSGGGDGGVPLYVCLAASGFGLSLAYNPVLSRTLAGVRQSEAADASGLLVTTAQLGLLSGVALFGAIYLEHAERTAPSAATSAHALTVTCAALVAGMLIGAVAGPLNGLVRRVRGLAKDR</sequence>
<evidence type="ECO:0000313" key="10">
    <source>
        <dbReference type="Proteomes" id="UP000721954"/>
    </source>
</evidence>
<feature type="region of interest" description="Disordered" evidence="6">
    <location>
        <begin position="1"/>
        <end position="56"/>
    </location>
</feature>
<evidence type="ECO:0000256" key="1">
    <source>
        <dbReference type="ARBA" id="ARBA00004651"/>
    </source>
</evidence>
<keyword evidence="5" id="KW-0046">Antibiotic resistance</keyword>
<evidence type="ECO:0000256" key="5">
    <source>
        <dbReference type="ARBA" id="ARBA00023251"/>
    </source>
</evidence>
<keyword evidence="3 7" id="KW-1133">Transmembrane helix</keyword>
<feature type="transmembrane region" description="Helical" evidence="7">
    <location>
        <begin position="129"/>
        <end position="148"/>
    </location>
</feature>
<feature type="transmembrane region" description="Helical" evidence="7">
    <location>
        <begin position="262"/>
        <end position="280"/>
    </location>
</feature>
<feature type="transmembrane region" description="Helical" evidence="7">
    <location>
        <begin position="286"/>
        <end position="307"/>
    </location>
</feature>
<dbReference type="EMBL" id="JAFFZM010000005">
    <property type="protein sequence ID" value="MBO8198646.1"/>
    <property type="molecule type" value="Genomic_DNA"/>
</dbReference>
<feature type="transmembrane region" description="Helical" evidence="7">
    <location>
        <begin position="154"/>
        <end position="175"/>
    </location>
</feature>
<accession>A0ABS3XTL0</accession>
<feature type="compositionally biased region" description="Low complexity" evidence="6">
    <location>
        <begin position="1"/>
        <end position="34"/>
    </location>
</feature>
<feature type="transmembrane region" description="Helical" evidence="7">
    <location>
        <begin position="62"/>
        <end position="85"/>
    </location>
</feature>
<dbReference type="PRINTS" id="PR01036">
    <property type="entry name" value="TCRTETB"/>
</dbReference>
<dbReference type="InterPro" id="IPR036259">
    <property type="entry name" value="MFS_trans_sf"/>
</dbReference>
<evidence type="ECO:0000256" key="2">
    <source>
        <dbReference type="ARBA" id="ARBA00022692"/>
    </source>
</evidence>
<dbReference type="Proteomes" id="UP000721954">
    <property type="component" value="Unassembled WGS sequence"/>
</dbReference>
<reference evidence="9 10" key="1">
    <citation type="submission" date="2021-02" db="EMBL/GenBank/DDBJ databases">
        <title>Streptomyces spirodelae sp. nov., isolated from duckweed.</title>
        <authorList>
            <person name="Saimee Y."/>
            <person name="Duangmal K."/>
        </authorList>
    </citation>
    <scope>NUCLEOTIDE SEQUENCE [LARGE SCALE GENOMIC DNA]</scope>
    <source>
        <strain evidence="9 10">DSM 42105</strain>
    </source>
</reference>
<evidence type="ECO:0000256" key="4">
    <source>
        <dbReference type="ARBA" id="ARBA00023136"/>
    </source>
</evidence>
<evidence type="ECO:0000256" key="7">
    <source>
        <dbReference type="SAM" id="Phobius"/>
    </source>
</evidence>
<feature type="transmembrane region" description="Helical" evidence="7">
    <location>
        <begin position="393"/>
        <end position="414"/>
    </location>
</feature>
<keyword evidence="4 7" id="KW-0472">Membrane</keyword>
<gene>
    <name evidence="9" type="ORF">JW613_10055</name>
</gene>
<proteinExistence type="predicted"/>
<keyword evidence="2 7" id="KW-0812">Transmembrane</keyword>
<dbReference type="Pfam" id="PF07690">
    <property type="entry name" value="MFS_1"/>
    <property type="match status" value="1"/>
</dbReference>
<dbReference type="PANTHER" id="PTHR42718:SF39">
    <property type="entry name" value="ACTINORHODIN TRANSPORTER-RELATED"/>
    <property type="match status" value="1"/>
</dbReference>
<feature type="domain" description="Major facilitator superfamily (MFS) profile" evidence="8">
    <location>
        <begin position="63"/>
        <end position="519"/>
    </location>
</feature>
<name>A0ABS3XTL0_9ACTN</name>
<feature type="transmembrane region" description="Helical" evidence="7">
    <location>
        <begin position="420"/>
        <end position="437"/>
    </location>
</feature>
<feature type="transmembrane region" description="Helical" evidence="7">
    <location>
        <begin position="361"/>
        <end position="381"/>
    </location>
</feature>
<dbReference type="InterPro" id="IPR011701">
    <property type="entry name" value="MFS"/>
</dbReference>
<dbReference type="InterPro" id="IPR020846">
    <property type="entry name" value="MFS_dom"/>
</dbReference>
<evidence type="ECO:0000259" key="8">
    <source>
        <dbReference type="PROSITE" id="PS50850"/>
    </source>
</evidence>
<dbReference type="PANTHER" id="PTHR42718">
    <property type="entry name" value="MAJOR FACILITATOR SUPERFAMILY MULTIDRUG TRANSPORTER MFSC"/>
    <property type="match status" value="1"/>
</dbReference>
<keyword evidence="10" id="KW-1185">Reference proteome</keyword>
<feature type="transmembrane region" description="Helical" evidence="7">
    <location>
        <begin position="187"/>
        <end position="210"/>
    </location>
</feature>